<evidence type="ECO:0000256" key="5">
    <source>
        <dbReference type="ARBA" id="ARBA00023012"/>
    </source>
</evidence>
<accession>A0ABW6IKD4</accession>
<dbReference type="InterPro" id="IPR011006">
    <property type="entry name" value="CheY-like_superfamily"/>
</dbReference>
<dbReference type="InterPro" id="IPR004358">
    <property type="entry name" value="Sig_transdc_His_kin-like_C"/>
</dbReference>
<evidence type="ECO:0000256" key="6">
    <source>
        <dbReference type="PROSITE-ProRule" id="PRU00169"/>
    </source>
</evidence>
<dbReference type="InterPro" id="IPR005467">
    <property type="entry name" value="His_kinase_dom"/>
</dbReference>
<keyword evidence="11" id="KW-1185">Reference proteome</keyword>
<name>A0ABW6IKD4_9CYAN</name>
<protein>
    <recommendedName>
        <fullName evidence="2">histidine kinase</fullName>
        <ecNumber evidence="2">2.7.13.3</ecNumber>
    </recommendedName>
</protein>
<proteinExistence type="predicted"/>
<dbReference type="InterPro" id="IPR001789">
    <property type="entry name" value="Sig_transdc_resp-reg_receiver"/>
</dbReference>
<feature type="modified residue" description="4-aspartylphosphate" evidence="6">
    <location>
        <position position="63"/>
    </location>
</feature>
<organism evidence="10 11">
    <name type="scientific">Almyronema epifaneia S1</name>
    <dbReference type="NCBI Taxonomy" id="2991925"/>
    <lineage>
        <taxon>Bacteria</taxon>
        <taxon>Bacillati</taxon>
        <taxon>Cyanobacteriota</taxon>
        <taxon>Cyanophyceae</taxon>
        <taxon>Nodosilineales</taxon>
        <taxon>Nodosilineaceae</taxon>
        <taxon>Almyronema</taxon>
        <taxon>Almyronema epifaneia</taxon>
    </lineage>
</organism>
<dbReference type="SMART" id="SM00388">
    <property type="entry name" value="HisKA"/>
    <property type="match status" value="1"/>
</dbReference>
<keyword evidence="7" id="KW-0175">Coiled coil</keyword>
<gene>
    <name evidence="10" type="ORF">ACFVKH_20280</name>
</gene>
<dbReference type="SUPFAM" id="SSF52172">
    <property type="entry name" value="CheY-like"/>
    <property type="match status" value="1"/>
</dbReference>
<dbReference type="CDD" id="cd00082">
    <property type="entry name" value="HisKA"/>
    <property type="match status" value="1"/>
</dbReference>
<dbReference type="PRINTS" id="PR00344">
    <property type="entry name" value="BCTRLSENSOR"/>
</dbReference>
<evidence type="ECO:0000259" key="8">
    <source>
        <dbReference type="PROSITE" id="PS50109"/>
    </source>
</evidence>
<dbReference type="EMBL" id="JBHZOL010000119">
    <property type="protein sequence ID" value="MFE4108620.1"/>
    <property type="molecule type" value="Genomic_DNA"/>
</dbReference>
<evidence type="ECO:0000313" key="10">
    <source>
        <dbReference type="EMBL" id="MFE4108620.1"/>
    </source>
</evidence>
<keyword evidence="5" id="KW-0902">Two-component regulatory system</keyword>
<keyword evidence="4" id="KW-0418">Kinase</keyword>
<feature type="domain" description="Response regulatory" evidence="9">
    <location>
        <begin position="14"/>
        <end position="130"/>
    </location>
</feature>
<keyword evidence="4" id="KW-0808">Transferase</keyword>
<evidence type="ECO:0000256" key="7">
    <source>
        <dbReference type="SAM" id="Coils"/>
    </source>
</evidence>
<dbReference type="PROSITE" id="PS50109">
    <property type="entry name" value="HIS_KIN"/>
    <property type="match status" value="1"/>
</dbReference>
<dbReference type="PANTHER" id="PTHR43065:SF50">
    <property type="entry name" value="HISTIDINE KINASE"/>
    <property type="match status" value="1"/>
</dbReference>
<dbReference type="Pfam" id="PF00072">
    <property type="entry name" value="Response_reg"/>
    <property type="match status" value="1"/>
</dbReference>
<dbReference type="Gene3D" id="3.30.565.10">
    <property type="entry name" value="Histidine kinase-like ATPase, C-terminal domain"/>
    <property type="match status" value="1"/>
</dbReference>
<evidence type="ECO:0000313" key="11">
    <source>
        <dbReference type="Proteomes" id="UP001600165"/>
    </source>
</evidence>
<evidence type="ECO:0000256" key="3">
    <source>
        <dbReference type="ARBA" id="ARBA00022553"/>
    </source>
</evidence>
<dbReference type="RefSeq" id="WP_377968245.1">
    <property type="nucleotide sequence ID" value="NZ_JBHZOL010000119.1"/>
</dbReference>
<dbReference type="InterPro" id="IPR003594">
    <property type="entry name" value="HATPase_dom"/>
</dbReference>
<dbReference type="CDD" id="cd19920">
    <property type="entry name" value="REC_PA4781-like"/>
    <property type="match status" value="1"/>
</dbReference>
<dbReference type="SUPFAM" id="SSF55874">
    <property type="entry name" value="ATPase domain of HSP90 chaperone/DNA topoisomerase II/histidine kinase"/>
    <property type="match status" value="1"/>
</dbReference>
<dbReference type="PROSITE" id="PS50110">
    <property type="entry name" value="RESPONSE_REGULATORY"/>
    <property type="match status" value="1"/>
</dbReference>
<evidence type="ECO:0000259" key="9">
    <source>
        <dbReference type="PROSITE" id="PS50110"/>
    </source>
</evidence>
<comment type="catalytic activity">
    <reaction evidence="1">
        <text>ATP + protein L-histidine = ADP + protein N-phospho-L-histidine.</text>
        <dbReference type="EC" id="2.7.13.3"/>
    </reaction>
</comment>
<dbReference type="InterPro" id="IPR003661">
    <property type="entry name" value="HisK_dim/P_dom"/>
</dbReference>
<comment type="caution">
    <text evidence="10">The sequence shown here is derived from an EMBL/GenBank/DDBJ whole genome shotgun (WGS) entry which is preliminary data.</text>
</comment>
<evidence type="ECO:0000256" key="4">
    <source>
        <dbReference type="ARBA" id="ARBA00022777"/>
    </source>
</evidence>
<reference evidence="10 11" key="1">
    <citation type="submission" date="2024-10" db="EMBL/GenBank/DDBJ databases">
        <authorList>
            <person name="Ratan Roy A."/>
            <person name="Morales Sandoval P.H."/>
            <person name="De Los Santos Villalobos S."/>
            <person name="Chakraborty S."/>
            <person name="Mukherjee J."/>
        </authorList>
    </citation>
    <scope>NUCLEOTIDE SEQUENCE [LARGE SCALE GENOMIC DNA]</scope>
    <source>
        <strain evidence="10 11">S1</strain>
    </source>
</reference>
<dbReference type="Pfam" id="PF02518">
    <property type="entry name" value="HATPase_c"/>
    <property type="match status" value="1"/>
</dbReference>
<dbReference type="Gene3D" id="3.40.50.2300">
    <property type="match status" value="1"/>
</dbReference>
<dbReference type="InterPro" id="IPR036097">
    <property type="entry name" value="HisK_dim/P_sf"/>
</dbReference>
<dbReference type="SMART" id="SM00387">
    <property type="entry name" value="HATPase_c"/>
    <property type="match status" value="1"/>
</dbReference>
<feature type="domain" description="Histidine kinase" evidence="8">
    <location>
        <begin position="207"/>
        <end position="464"/>
    </location>
</feature>
<dbReference type="InterPro" id="IPR036890">
    <property type="entry name" value="HATPase_C_sf"/>
</dbReference>
<dbReference type="PANTHER" id="PTHR43065">
    <property type="entry name" value="SENSOR HISTIDINE KINASE"/>
    <property type="match status" value="1"/>
</dbReference>
<evidence type="ECO:0000256" key="2">
    <source>
        <dbReference type="ARBA" id="ARBA00012438"/>
    </source>
</evidence>
<dbReference type="SMART" id="SM00448">
    <property type="entry name" value="REC"/>
    <property type="match status" value="1"/>
</dbReference>
<dbReference type="SUPFAM" id="SSF47384">
    <property type="entry name" value="Homodimeric domain of signal transducing histidine kinase"/>
    <property type="match status" value="1"/>
</dbReference>
<keyword evidence="3 6" id="KW-0597">Phosphoprotein</keyword>
<dbReference type="EC" id="2.7.13.3" evidence="2"/>
<dbReference type="Gene3D" id="1.10.287.130">
    <property type="match status" value="1"/>
</dbReference>
<sequence length="468" mass="52683">MNDYLVAPTSDSIRILLVDDNHTNLKVLSEAIRHENWTTLVATDGESAIEQAEYAQPDLILLDVMMPGINGFETCQRLKKYPTTRSIPIIFMTALSDVVDKVKGLELGAVDYITKPFQQEEVLARVKLHLKLYHLTRRLEEQNILLNQKIEEKAVTEAKLQQLNQELEQRVEQRTSELSQFVNKLQKTQLQLIQSEKMSTLGQLVAGVAHEINNPVGFISGNLDCIQDYIKDLLDHFQLYQEKYPDPEIEEHAEEIDLEYLLEDLPKIVASMQIGVDRIRNISTSLRTFSRSDTSNKVAYNLHEGLDSTLLILRHRLKANEKRPEIEVIKDYGSLPLVVCYPGQLNQVFMNILSNAVDALGERSQAKTFAEVKADPDQIMIFTEISADGKMVKIHIEDNGPGISADLQEKIFEHLFTTKAVGCGTGLGLSISRQIVVEKHGGQISCHSQLGQGTRFTIELPITSADPL</sequence>
<evidence type="ECO:0000256" key="1">
    <source>
        <dbReference type="ARBA" id="ARBA00000085"/>
    </source>
</evidence>
<feature type="coiled-coil region" evidence="7">
    <location>
        <begin position="146"/>
        <end position="184"/>
    </location>
</feature>
<dbReference type="Proteomes" id="UP001600165">
    <property type="component" value="Unassembled WGS sequence"/>
</dbReference>